<gene>
    <name evidence="2" type="ORF">SMALB_4665</name>
</gene>
<evidence type="ECO:0000313" key="3">
    <source>
        <dbReference type="Proteomes" id="UP000536624"/>
    </source>
</evidence>
<reference evidence="2 3" key="1">
    <citation type="submission" date="2020-02" db="EMBL/GenBank/DDBJ databases">
        <title>Streptomyces malaysiensis DSM14702 (JHCC583434, PFL_A843) Genome sequencing and assembly.</title>
        <authorList>
            <person name="Samborskyy M."/>
        </authorList>
    </citation>
    <scope>NUCLEOTIDE SEQUENCE [LARGE SCALE GENOMIC DNA]</scope>
    <source>
        <strain evidence="2 3">DSM 14702</strain>
    </source>
</reference>
<sequence length="55" mass="5773">MKFVLWLVLAIAAVVNVASSFAFSGIEQMVISGVTGLTAIATATGLYLTRDRRAA</sequence>
<feature type="transmembrane region" description="Helical" evidence="1">
    <location>
        <begin position="30"/>
        <end position="49"/>
    </location>
</feature>
<evidence type="ECO:0000256" key="1">
    <source>
        <dbReference type="SAM" id="Phobius"/>
    </source>
</evidence>
<dbReference type="RefSeq" id="WP_167502293.1">
    <property type="nucleotide sequence ID" value="NZ_JAALLH010000001.1"/>
</dbReference>
<organism evidence="2 3">
    <name type="scientific">Streptomyces malaysiensis</name>
    <dbReference type="NCBI Taxonomy" id="92644"/>
    <lineage>
        <taxon>Bacteria</taxon>
        <taxon>Bacillati</taxon>
        <taxon>Actinomycetota</taxon>
        <taxon>Actinomycetes</taxon>
        <taxon>Kitasatosporales</taxon>
        <taxon>Streptomycetaceae</taxon>
        <taxon>Streptomyces</taxon>
        <taxon>Streptomyces violaceusniger group</taxon>
    </lineage>
</organism>
<evidence type="ECO:0000313" key="2">
    <source>
        <dbReference type="EMBL" id="NIY66637.1"/>
    </source>
</evidence>
<dbReference type="Proteomes" id="UP000536624">
    <property type="component" value="Unassembled WGS sequence"/>
</dbReference>
<keyword evidence="1" id="KW-1133">Transmembrane helix</keyword>
<keyword evidence="1" id="KW-0812">Transmembrane</keyword>
<protein>
    <submittedName>
        <fullName evidence="2">Uncharacterized protein</fullName>
    </submittedName>
</protein>
<dbReference type="AlphaFoldDB" id="A0A7X6AYY6"/>
<keyword evidence="1" id="KW-0472">Membrane</keyword>
<name>A0A7X6AYY6_STRMQ</name>
<dbReference type="EMBL" id="JAALLH010000001">
    <property type="protein sequence ID" value="NIY66637.1"/>
    <property type="molecule type" value="Genomic_DNA"/>
</dbReference>
<accession>A0A7X6AYY6</accession>
<proteinExistence type="predicted"/>
<comment type="caution">
    <text evidence="2">The sequence shown here is derived from an EMBL/GenBank/DDBJ whole genome shotgun (WGS) entry which is preliminary data.</text>
</comment>